<evidence type="ECO:0000313" key="2">
    <source>
        <dbReference type="EMBL" id="EDO08617.1"/>
    </source>
</evidence>
<comment type="caution">
    <text evidence="2">The sequence shown here is derived from an EMBL/GenBank/DDBJ whole genome shotgun (WGS) entry which is preliminary data.</text>
</comment>
<reference evidence="3" key="3">
    <citation type="journal article" date="2021" name="Int. J. Parasitol.">
        <title>Comparative analysis of gene expression between Babesia bovis blood stages and kinetes allowed by improved genome annotation.</title>
        <authorList>
            <person name="Ueti M.W."/>
            <person name="Johnson W.C."/>
            <person name="Kappmeyer L.S."/>
            <person name="Herndon D.R."/>
            <person name="Mousel M.R."/>
            <person name="Reif K.E."/>
            <person name="Taus N.S."/>
            <person name="Ifeonu O.O."/>
            <person name="Silva J.C."/>
            <person name="Suarez C.E."/>
            <person name="Brayton K.A."/>
        </authorList>
    </citation>
    <scope>NUCLEOTIDE SEQUENCE [LARGE SCALE GENOMIC DNA]</scope>
</reference>
<reference evidence="3" key="2">
    <citation type="journal article" date="2020" name="Data Brief">
        <title>Transcriptome dataset of Babesia bovis life stages within vertebrate and invertebrate hosts.</title>
        <authorList>
            <person name="Ueti M.W."/>
            <person name="Johnson W.C."/>
            <person name="Kappmeyer L.S."/>
            <person name="Herndon D.R."/>
            <person name="Mousel M.R."/>
            <person name="Reif K.E."/>
            <person name="Taus N.S."/>
            <person name="Ifeonu O.O."/>
            <person name="Silva J.C."/>
            <person name="Suarez C.E."/>
            <person name="Brayton K.A."/>
        </authorList>
    </citation>
    <scope>NUCLEOTIDE SEQUENCE [LARGE SCALE GENOMIC DNA]</scope>
</reference>
<gene>
    <name evidence="2" type="ORF">BBOV_III010650</name>
</gene>
<reference evidence="2 3" key="1">
    <citation type="journal article" date="2007" name="PLoS Pathog.">
        <title>Genome sequence of Babesia bovis and comparative analysis of apicomplexan hemoprotozoa.</title>
        <authorList>
            <person name="Brayton K.A."/>
            <person name="Lau A.O.T."/>
            <person name="Herndon D.R."/>
            <person name="Hannick L."/>
            <person name="Kappmeyer L.S."/>
            <person name="Berens S.J."/>
            <person name="Bidwell S.L."/>
            <person name="Brown W.C."/>
            <person name="Crabtree J."/>
            <person name="Fadrosh D."/>
            <person name="Feldblum T."/>
            <person name="Forberger H.A."/>
            <person name="Haas B.J."/>
            <person name="Howell J.M."/>
            <person name="Khouri H."/>
            <person name="Koo H."/>
            <person name="Mann D.J."/>
            <person name="Norimine J."/>
            <person name="Paulsen I.T."/>
            <person name="Radune D."/>
            <person name="Ren Q."/>
            <person name="Smith R.K. Jr."/>
            <person name="Suarez C.E."/>
            <person name="White O."/>
            <person name="Wortman J.R."/>
            <person name="Knowles D.P. Jr."/>
            <person name="McElwain T.F."/>
            <person name="Nene V.M."/>
        </authorList>
    </citation>
    <scope>NUCLEOTIDE SEQUENCE [LARGE SCALE GENOMIC DNA]</scope>
    <source>
        <strain evidence="2">T2Bo</strain>
    </source>
</reference>
<protein>
    <submittedName>
        <fullName evidence="2">Uncharacterized protein</fullName>
    </submittedName>
</protein>
<dbReference type="EMBL" id="AAXT01000001">
    <property type="protein sequence ID" value="EDO08617.1"/>
    <property type="molecule type" value="Genomic_DNA"/>
</dbReference>
<feature type="region of interest" description="Disordered" evidence="1">
    <location>
        <begin position="123"/>
        <end position="143"/>
    </location>
</feature>
<accession>A7APY3</accession>
<dbReference type="eggNOG" id="ENOG502T21W">
    <property type="taxonomic scope" value="Eukaryota"/>
</dbReference>
<keyword evidence="3" id="KW-1185">Reference proteome</keyword>
<evidence type="ECO:0000256" key="1">
    <source>
        <dbReference type="SAM" id="MobiDB-lite"/>
    </source>
</evidence>
<dbReference type="FunCoup" id="A7APY3">
    <property type="interactions" value="28"/>
</dbReference>
<evidence type="ECO:0000313" key="3">
    <source>
        <dbReference type="Proteomes" id="UP000002173"/>
    </source>
</evidence>
<dbReference type="AlphaFoldDB" id="A7APY3"/>
<proteinExistence type="predicted"/>
<dbReference type="VEuPathDB" id="PiroplasmaDB:BBOV_III010650"/>
<dbReference type="KEGG" id="bbo:BBOV_III010650"/>
<organism evidence="2 3">
    <name type="scientific">Babesia bovis</name>
    <dbReference type="NCBI Taxonomy" id="5865"/>
    <lineage>
        <taxon>Eukaryota</taxon>
        <taxon>Sar</taxon>
        <taxon>Alveolata</taxon>
        <taxon>Apicomplexa</taxon>
        <taxon>Aconoidasida</taxon>
        <taxon>Piroplasmida</taxon>
        <taxon>Babesiidae</taxon>
        <taxon>Babesia</taxon>
    </lineage>
</organism>
<dbReference type="RefSeq" id="XP_001612185.1">
    <property type="nucleotide sequence ID" value="XM_001612135.1"/>
</dbReference>
<dbReference type="OMA" id="KRVHVWI"/>
<dbReference type="GeneID" id="5480445"/>
<dbReference type="InParanoid" id="A7APY3"/>
<sequence>MSTSRTKGGTNVAKAIYYHSAIGTHRLQPKPLKNILYPYYRQYKPVYRARNPRTPSYYWPDIDKYPWHSHQKRFPKPEDISVAIFSEFCNRDPKIKTLFETLHPLPLHGVNCLVWKPKRGRADPLSQESKSSSNSDEDVSDTLIETSGHGTRKCVTKANGCYYITDTNMRNNVCYLIKHVDYKLRPFKAKVTADMYIIGSSGESKPGQITASLLRENVSPVGSIRGEWRWSPPYVPEGCNVHEPIPLNSLKVKDTHLYRPELRQFQKTQEETSNADES</sequence>
<dbReference type="Proteomes" id="UP000002173">
    <property type="component" value="Unassembled WGS sequence"/>
</dbReference>
<name>A7APY3_BABBO</name>